<dbReference type="GeneID" id="125385571"/>
<feature type="compositionally biased region" description="Basic and acidic residues" evidence="1">
    <location>
        <begin position="363"/>
        <end position="393"/>
    </location>
</feature>
<feature type="compositionally biased region" description="Basic and acidic residues" evidence="1">
    <location>
        <begin position="506"/>
        <end position="519"/>
    </location>
</feature>
<feature type="compositionally biased region" description="Basic and acidic residues" evidence="1">
    <location>
        <begin position="197"/>
        <end position="210"/>
    </location>
</feature>
<evidence type="ECO:0000313" key="2">
    <source>
        <dbReference type="Proteomes" id="UP000835206"/>
    </source>
</evidence>
<dbReference type="InterPro" id="IPR031959">
    <property type="entry name" value="DUF4779"/>
</dbReference>
<dbReference type="KEGG" id="bter:125385571"/>
<feature type="compositionally biased region" description="Polar residues" evidence="1">
    <location>
        <begin position="637"/>
        <end position="658"/>
    </location>
</feature>
<feature type="compositionally biased region" description="Low complexity" evidence="1">
    <location>
        <begin position="669"/>
        <end position="679"/>
    </location>
</feature>
<feature type="compositionally biased region" description="Polar residues" evidence="1">
    <location>
        <begin position="304"/>
        <end position="316"/>
    </location>
</feature>
<feature type="compositionally biased region" description="Basic and acidic residues" evidence="1">
    <location>
        <begin position="526"/>
        <end position="535"/>
    </location>
</feature>
<evidence type="ECO:0000256" key="1">
    <source>
        <dbReference type="SAM" id="MobiDB-lite"/>
    </source>
</evidence>
<dbReference type="AlphaFoldDB" id="A0A9C6SCM8"/>
<feature type="compositionally biased region" description="Basic and acidic residues" evidence="1">
    <location>
        <begin position="1064"/>
        <end position="1077"/>
    </location>
</feature>
<dbReference type="Pfam" id="PF16009">
    <property type="entry name" value="DUF4779"/>
    <property type="match status" value="1"/>
</dbReference>
<feature type="compositionally biased region" description="Polar residues" evidence="1">
    <location>
        <begin position="154"/>
        <end position="167"/>
    </location>
</feature>
<feature type="region of interest" description="Disordered" evidence="1">
    <location>
        <begin position="979"/>
        <end position="1077"/>
    </location>
</feature>
<feature type="compositionally biased region" description="Basic residues" evidence="1">
    <location>
        <begin position="1050"/>
        <end position="1063"/>
    </location>
</feature>
<feature type="compositionally biased region" description="Basic residues" evidence="1">
    <location>
        <begin position="625"/>
        <end position="635"/>
    </location>
</feature>
<dbReference type="Proteomes" id="UP000835206">
    <property type="component" value="Chromosome 8"/>
</dbReference>
<feature type="compositionally biased region" description="Basic and acidic residues" evidence="1">
    <location>
        <begin position="443"/>
        <end position="452"/>
    </location>
</feature>
<feature type="compositionally biased region" description="Basic and acidic residues" evidence="1">
    <location>
        <begin position="986"/>
        <end position="1049"/>
    </location>
</feature>
<feature type="compositionally biased region" description="Basic and acidic residues" evidence="1">
    <location>
        <begin position="732"/>
        <end position="745"/>
    </location>
</feature>
<protein>
    <submittedName>
        <fullName evidence="3">GATA zinc finger domain-containing protein 14-like</fullName>
    </submittedName>
</protein>
<feature type="region of interest" description="Disordered" evidence="1">
    <location>
        <begin position="724"/>
        <end position="964"/>
    </location>
</feature>
<evidence type="ECO:0000313" key="3">
    <source>
        <dbReference type="RefSeq" id="XP_048264170.1"/>
    </source>
</evidence>
<feature type="compositionally biased region" description="Basic and acidic residues" evidence="1">
    <location>
        <begin position="575"/>
        <end position="604"/>
    </location>
</feature>
<proteinExistence type="predicted"/>
<organism evidence="2 3">
    <name type="scientific">Bombus terrestris</name>
    <name type="common">Buff-tailed bumblebee</name>
    <name type="synonym">Apis terrestris</name>
    <dbReference type="NCBI Taxonomy" id="30195"/>
    <lineage>
        <taxon>Eukaryota</taxon>
        <taxon>Metazoa</taxon>
        <taxon>Ecdysozoa</taxon>
        <taxon>Arthropoda</taxon>
        <taxon>Hexapoda</taxon>
        <taxon>Insecta</taxon>
        <taxon>Pterygota</taxon>
        <taxon>Neoptera</taxon>
        <taxon>Endopterygota</taxon>
        <taxon>Hymenoptera</taxon>
        <taxon>Apocrita</taxon>
        <taxon>Aculeata</taxon>
        <taxon>Apoidea</taxon>
        <taxon>Anthophila</taxon>
        <taxon>Apidae</taxon>
        <taxon>Bombus</taxon>
        <taxon>Bombus</taxon>
    </lineage>
</organism>
<feature type="compositionally biased region" description="Basic and acidic residues" evidence="1">
    <location>
        <begin position="860"/>
        <end position="948"/>
    </location>
</feature>
<dbReference type="OrthoDB" id="7700767at2759"/>
<reference evidence="3" key="1">
    <citation type="submission" date="2025-08" db="UniProtKB">
        <authorList>
            <consortium name="RefSeq"/>
        </authorList>
    </citation>
    <scope>IDENTIFICATION</scope>
</reference>
<keyword evidence="2" id="KW-1185">Reference proteome</keyword>
<feature type="compositionally biased region" description="Basic residues" evidence="1">
    <location>
        <begin position="290"/>
        <end position="301"/>
    </location>
</feature>
<feature type="compositionally biased region" description="Basic and acidic residues" evidence="1">
    <location>
        <begin position="471"/>
        <end position="486"/>
    </location>
</feature>
<feature type="region of interest" description="Disordered" evidence="1">
    <location>
        <begin position="144"/>
        <end position="210"/>
    </location>
</feature>
<accession>A0A9C6SCM8</accession>
<name>A0A9C6SCM8_BOMTE</name>
<feature type="region of interest" description="Disordered" evidence="1">
    <location>
        <begin position="355"/>
        <end position="679"/>
    </location>
</feature>
<feature type="compositionally biased region" description="Polar residues" evidence="1">
    <location>
        <begin position="227"/>
        <end position="237"/>
    </location>
</feature>
<dbReference type="RefSeq" id="XP_048264170.1">
    <property type="nucleotide sequence ID" value="XM_048408213.1"/>
</dbReference>
<sequence>MNILYDNTCNLLQKSASLFVHEIVRQAWDEEVTFGTRSSIINTNITRIRRVPLNPRQIALFDVHNATKINDEILSLAESQNAIPEKNSVKGRLDQRVDRSRIVLVNAGDVKGLENLKHVLSVVEYEPQKISKIGKRKIVDSHNINPDTVVPSRESASPATPDVTNTYYEVPRTERPKKLATIPQYYSRPNQGSQKPLKIDSKSKSQDPEHIYRVTVSKAIKGKYSRTRSPQTLQSTTPKDETNIENVPNQKITTPLYNPHTLTTDPQKKYYADSVITTTPSGNDSYPSKVSRRKKSRKRMTSKTAQQVESSSFAENTENYPKEFLKARESITNENKNKSRRLSLQAKLPKYDIAPRPFSISRYPKESQEDNSEKINGKGIASDEIRSIDDRNIHGNTAKIDSGHSSGYRNSLPGLNKKSYERKDSKSSSTIRVNVKDGSLPTDLRKSLKSDANRVGVPYEDSQISEENGSFEDKSSTDHSKSDADRHSRKNSQIFVRNDSLEDEASVDRHESSKSDASKLKHKNSERKYSDRNGSFEDESSTDRQPSSKSDADRHSPYKNSQIFERDDSLEDEASVDHRESSRSDVSRPTHKNSERKYSDRNGSFEDEGSTDRQQFSGPDAARLGHYKSPRRKFSGKNGSSEDGSSTNEPTNGNNRYNSGSGLGKSSEESSVISSNSNSYENIKTPAVTVHSVNPIVSTPSPYTASNLHSNNYVYYPALLPTRAPVNQPEQNDAKIQENDEKDSIEASDGVAEATNIANDKSGNLEKGGKYEIQRKSDKDQTGIHDLQSHEYIRDSERVSKDVKDGSDGFTKDEDSYGQYAQKYDDMVEEDVATDGSHNNESHQSAKEGAASGNAGGKGGEGKFEKGGATERKQEHHESDDEKGEKGYKSWHEEEKADKGHHDKERHSNYFDEKDGEKKDHKEEGEYHQEHDEGEKGEKKAAFDENGKHQKGYNTKGQHFVHKKDEFEKRTEFFDEFHEDGDMENDGEHYHEHEMSKGGHYKEGHHNKDDHEEMHGKKGKYEKGGHYDDEKGHKVKEGKDSHYEHENMYGKKKNHHDGKRWMYKKGDGGNGADKKGH</sequence>
<feature type="region of interest" description="Disordered" evidence="1">
    <location>
        <begin position="222"/>
        <end position="245"/>
    </location>
</feature>
<feature type="compositionally biased region" description="Basic and acidic residues" evidence="1">
    <location>
        <begin position="763"/>
        <end position="815"/>
    </location>
</feature>
<feature type="region of interest" description="Disordered" evidence="1">
    <location>
        <begin position="278"/>
        <end position="316"/>
    </location>
</feature>
<gene>
    <name evidence="3" type="primary">LOC125385571</name>
</gene>